<sequence>MQTLSLSEMQEGIERLLDHRDTSIWMLFGTFPFYPCNKNEKELALLKRLYREDKVTVRNDPDGRSRLNVNIFSGEVIVTDFGDEEESSLGNIQTTSLQASYHRWMKSKTAISLNCHCPAVKCLGPNILVKNTYYQDVDFTKRSANITR</sequence>
<reference evidence="2 3" key="1">
    <citation type="journal article" date="2014" name="Genome Announc.">
        <title>Draft Genome Sequence of the Boron-Tolerant and Moderately Halotolerant Bacterium Gracilibacillus boraciitolerans JCM 21714T.</title>
        <authorList>
            <person name="Ahmed I."/>
            <person name="Oshima K."/>
            <person name="Suda W."/>
            <person name="Kitamura K."/>
            <person name="Iida T."/>
            <person name="Ohmori Y."/>
            <person name="Fujiwara T."/>
            <person name="Hattori M."/>
            <person name="Ohkuma M."/>
        </authorList>
    </citation>
    <scope>NUCLEOTIDE SEQUENCE [LARGE SCALE GENOMIC DNA]</scope>
    <source>
        <strain evidence="2 3">JCM 21714</strain>
    </source>
</reference>
<comment type="caution">
    <text evidence="2">The sequence shown here is derived from an EMBL/GenBank/DDBJ whole genome shotgun (WGS) entry which is preliminary data.</text>
</comment>
<evidence type="ECO:0000259" key="1">
    <source>
        <dbReference type="Pfam" id="PF08756"/>
    </source>
</evidence>
<dbReference type="RefSeq" id="WP_235182950.1">
    <property type="nucleotide sequence ID" value="NZ_BAVS01000035.1"/>
</dbReference>
<evidence type="ECO:0000313" key="3">
    <source>
        <dbReference type="Proteomes" id="UP000019102"/>
    </source>
</evidence>
<gene>
    <name evidence="2" type="ORF">JCM21714_4150</name>
</gene>
<keyword evidence="3" id="KW-1185">Reference proteome</keyword>
<proteinExistence type="predicted"/>
<dbReference type="EMBL" id="BAVS01000035">
    <property type="protein sequence ID" value="GAE94949.1"/>
    <property type="molecule type" value="Genomic_DNA"/>
</dbReference>
<evidence type="ECO:0000313" key="2">
    <source>
        <dbReference type="EMBL" id="GAE94949.1"/>
    </source>
</evidence>
<dbReference type="Proteomes" id="UP000019102">
    <property type="component" value="Unassembled WGS sequence"/>
</dbReference>
<accession>W4VQC8</accession>
<dbReference type="AlphaFoldDB" id="W4VQC8"/>
<feature type="domain" description="YfkB-like" evidence="1">
    <location>
        <begin position="2"/>
        <end position="143"/>
    </location>
</feature>
<dbReference type="STRING" id="1298598.JCM21714_4150"/>
<dbReference type="InterPro" id="IPR014866">
    <property type="entry name" value="YfkB"/>
</dbReference>
<dbReference type="Pfam" id="PF08756">
    <property type="entry name" value="YfkB"/>
    <property type="match status" value="1"/>
</dbReference>
<protein>
    <submittedName>
        <fullName evidence="2">Thioredoxin-like oxidoreductase</fullName>
    </submittedName>
</protein>
<dbReference type="eggNOG" id="COG0535">
    <property type="taxonomic scope" value="Bacteria"/>
</dbReference>
<organism evidence="2 3">
    <name type="scientific">Gracilibacillus boraciitolerans JCM 21714</name>
    <dbReference type="NCBI Taxonomy" id="1298598"/>
    <lineage>
        <taxon>Bacteria</taxon>
        <taxon>Bacillati</taxon>
        <taxon>Bacillota</taxon>
        <taxon>Bacilli</taxon>
        <taxon>Bacillales</taxon>
        <taxon>Bacillaceae</taxon>
        <taxon>Gracilibacillus</taxon>
    </lineage>
</organism>
<name>W4VQC8_9BACI</name>